<dbReference type="InterPro" id="IPR006311">
    <property type="entry name" value="TAT_signal"/>
</dbReference>
<name>A0A1H5B5P7_9MICO</name>
<dbReference type="PROSITE" id="PS51318">
    <property type="entry name" value="TAT"/>
    <property type="match status" value="1"/>
</dbReference>
<sequence length="720" mass="78544">MTDGVHTDLNRRQFLAAGAAAGTLAGLATGTPAASAAPTRNGVTLPAIFTAGFPRSFHYRQSEFTVATTPYEQWAEEFSSLNGIIGKIVPEEKISTTGQQNVEYFTRFKRDHPDQLVLMHYNGRLRRPDYDPYGLFTFGGHWTYRAGTQLTRAVIADADEVVLHVADTSVFQMDVGRIGTVHDDIGIALMGNDGLPDWHHSEQVSLVDIDAAAGTITVRRGRYGTEPLAFPAGSYLAAHIVTGPWGSEDAGLIWWINFHLDAPRDSHGRNGIDCFVEDMTRRLGPGGELEIIDGVQFDIFTFTIEKFRLFADLDGDGEIDQGVIDGVNAYGLGQIEAIRRLREQLPDKLILTDGARIAPRRHDLGQRPELSMINGIEKEGFPGFRRWQYRWWSTVLGSLEFAQQRSREPSLSFINHVRNDERDYADLRLEFAAAQMVGIAINYAPKSEPDKPADALAGVLDEVWAGTDKQPNWLGHPLRPAQHLAERSPDLLQGGGVGWPGRFTSRIDGPGASAHRRTGAGGASMRVAFGPDAGDSEFPAQYAQFFTYLPGSSFVIPEVEVPGGDLVLAMTVSGENLDSYSPDIGRLLKVAVTPAGSLDTDDVLLTYIDSTPRQATLYFQNIAAGSIDLRFLAEGPGSVTLHNLRLHAGPDVMIREFEHGLVLANPSGAPHTFDLSALFPDHAFRRLQGTPEQDPNTNDGSPVGANVTLAALDGLALRRS</sequence>
<dbReference type="EMBL" id="FNTX01000001">
    <property type="protein sequence ID" value="SED49913.1"/>
    <property type="molecule type" value="Genomic_DNA"/>
</dbReference>
<organism evidence="1 2">
    <name type="scientific">Ruania alba</name>
    <dbReference type="NCBI Taxonomy" id="648782"/>
    <lineage>
        <taxon>Bacteria</taxon>
        <taxon>Bacillati</taxon>
        <taxon>Actinomycetota</taxon>
        <taxon>Actinomycetes</taxon>
        <taxon>Micrococcales</taxon>
        <taxon>Ruaniaceae</taxon>
        <taxon>Ruania</taxon>
    </lineage>
</organism>
<reference evidence="2" key="1">
    <citation type="submission" date="2016-10" db="EMBL/GenBank/DDBJ databases">
        <authorList>
            <person name="Varghese N."/>
            <person name="Submissions S."/>
        </authorList>
    </citation>
    <scope>NUCLEOTIDE SEQUENCE [LARGE SCALE GENOMIC DNA]</scope>
    <source>
        <strain evidence="2">DSM 21368</strain>
    </source>
</reference>
<gene>
    <name evidence="1" type="ORF">SAMN04488554_0019</name>
</gene>
<evidence type="ECO:0000313" key="1">
    <source>
        <dbReference type="EMBL" id="SED49913.1"/>
    </source>
</evidence>
<keyword evidence="2" id="KW-1185">Reference proteome</keyword>
<accession>A0A1H5B5P7</accession>
<dbReference type="RefSeq" id="WP_089771138.1">
    <property type="nucleotide sequence ID" value="NZ_FNTX01000001.1"/>
</dbReference>
<proteinExistence type="predicted"/>
<dbReference type="AlphaFoldDB" id="A0A1H5B5P7"/>
<protein>
    <submittedName>
        <fullName evidence="1">Uncharacterized protein</fullName>
    </submittedName>
</protein>
<dbReference type="OrthoDB" id="4453085at2"/>
<dbReference type="Proteomes" id="UP000199220">
    <property type="component" value="Unassembled WGS sequence"/>
</dbReference>
<dbReference type="STRING" id="648782.SAMN04488554_0019"/>
<evidence type="ECO:0000313" key="2">
    <source>
        <dbReference type="Proteomes" id="UP000199220"/>
    </source>
</evidence>